<evidence type="ECO:0000256" key="10">
    <source>
        <dbReference type="ARBA" id="ARBA00022759"/>
    </source>
</evidence>
<keyword evidence="17" id="KW-0808">Transferase</keyword>
<keyword evidence="4" id="KW-0645">Protease</keyword>
<evidence type="ECO:0000256" key="2">
    <source>
        <dbReference type="ARBA" id="ARBA00022578"/>
    </source>
</evidence>
<evidence type="ECO:0000256" key="19">
    <source>
        <dbReference type="ARBA" id="ARBA00023172"/>
    </source>
</evidence>
<comment type="catalytic activity">
    <reaction evidence="22">
        <text>DNA(n) + a 2'-deoxyribonucleoside 5'-triphosphate = DNA(n+1) + diphosphate</text>
        <dbReference type="Rhea" id="RHEA:22508"/>
        <dbReference type="Rhea" id="RHEA-COMP:17339"/>
        <dbReference type="Rhea" id="RHEA-COMP:17340"/>
        <dbReference type="ChEBI" id="CHEBI:33019"/>
        <dbReference type="ChEBI" id="CHEBI:61560"/>
        <dbReference type="ChEBI" id="CHEBI:173112"/>
        <dbReference type="EC" id="2.7.7.7"/>
    </reaction>
</comment>
<evidence type="ECO:0000259" key="24">
    <source>
        <dbReference type="PROSITE" id="PS50994"/>
    </source>
</evidence>
<dbReference type="Pfam" id="PF14223">
    <property type="entry name" value="Retrotran_gag_2"/>
    <property type="match status" value="1"/>
</dbReference>
<evidence type="ECO:0000256" key="15">
    <source>
        <dbReference type="ARBA" id="ARBA00022908"/>
    </source>
</evidence>
<feature type="region of interest" description="Disordered" evidence="23">
    <location>
        <begin position="159"/>
        <end position="194"/>
    </location>
</feature>
<evidence type="ECO:0000256" key="4">
    <source>
        <dbReference type="ARBA" id="ARBA00022670"/>
    </source>
</evidence>
<keyword evidence="9" id="KW-0064">Aspartyl protease</keyword>
<evidence type="ECO:0000256" key="20">
    <source>
        <dbReference type="ARBA" id="ARBA00023268"/>
    </source>
</evidence>
<proteinExistence type="predicted"/>
<sequence length="2693" mass="297255">MVKSKSLSAKNIWEKLKQHHEGNADPFKIRTLLYEISNASYDEDTNLGEFLQGITDKVDQLEDLGQKFKDEAIVAFMLQALPPSYEMLKQAIKLSDKCSVDYAVNRLTDEYSERKLTGKYDKLLKNAGALAVREGTQVKRDPNCICRGCKGTGHYQIDPECPKYDPNAKRGRNKNHSNKKKKQHKHSKGSADSEESASFALVVKSLEESHSLHINVANRVSQNDQSEIWILDTGASQHYVGNASLLTDRQHGSLNVQTASGQNIFTIHCDTYGTVRFKLRSGASLSLSNVYHLPGAPVNLVSTRALYRSGASCGWEDGRDVMTIKIKGLTVAKTLNGTGYTLDFTRIVEDQAHVATRATVGAPLMEWHRRYGHIAVSSLKELVKSGAVDGLVLTDEKVHDCEPCISSKSRVSKFSESVTHVTDVLQRVFMDIGFVAEDQVDFQVETFPLKTKSAEEVTRVWIAFRQGVEKMTGRKIKRVRTDNGNEFTNKLIGTDFQSQGILHETSAPYTPQQNGTVERFNGSLMAIVHAVLAASKLSWKYWSYAMEYATFVANRVLHSKLDGKTAYEVFVEPTRVIKSSCPVIRTLWYQGEQPLSSMSNPAISTRHATCATREAGRNGSTTSKPNARTDLEHANFQAIALLRRSVSLNIKKQIKDGFDHTPTDVLKMIKKAVAAGTVTDIFIKLQALLDAGPPPSGVDAFEKYQANTIELFNTLSGYNLTFDQVISIRLIHFGKDLYKEYYTQALRQDLDKLPDPIEALQTLQTQAESTPAHKPVAMVASLTATDRSSSTPSAPCRHCGGPHWNRKCPVKDKKSKASSAPSASLAAAPDISTLVNGPVRGYLTAAMSTLAKPSLILDSGATHHIVNDRACFTNFRKCKPAPLEGITGEAVNSIEGVGSAVVRSFDGSIGQLHHALFVPSAPVSLFSASRANAAGYDINLSRGKATVSVDGSICHTGEITNGLYHMHASLVDVTTLIEQPVNMEVALNADLKCDTCQAGKITHHPFPTVASNRSAQPLDRVHMDLLAFDGAVSLGGAKYALVIVDDYTRYLWAIPMSHKSDTFAAFKSWLAKVERSSSRKLLAVRSDNGGEFLSNEFSSFLEEQGITRQLSIPDTPQQNGVAERANRSITEGVRSMLHQSGLSHALWAEALATYVYVKNRSPHSANSGVTPHTRWHGSKPSAGHLRVFGCRAWKAATTEARSKLDPRGIPLVFVGYDLESKGYRLFDPATRQVFKSRSVTFFEDEFPARREGITAAHAPVDDDDDDDDDDEVVVLPDQHANQAPPDQAELPAALRFDAPGPAWQPPVGSRPRNPPARYGALASLRSTPSAFAFSLGKEVTELVADLEAAGIDTSTANRPLSEPEDPFSLPSSDPTTWNEAMRHPHAAAWKAGAIEEFRSMKDDLKVFSVVGLSSVPKGATILPSRHVFRTKRDKAGKMVSLKNRIVAQGCAQGPNSFNNTFSPTAKYTSIRTLIAHSASKGHHIIQADVDKAYLHGVLEEEIYMRVPTGIEGYEGKCLRLHRSIYGLKQAGRVWNDTINATLASLGYRRLACDECIYRHEDAGGDHYIALYVDDLLFFGPDLGEIDRVLDQLDTLYGVKRLGPAEWVLGVQVVRHDDGGISLLQRQYLLDVLARFNMSDCNPCKSPMEANLQLSPEPDTDSADNAIYRSMIGSLMYAVVATRPDLAHSVGYLSRFVGKAGDTHLEAAKRVLRYIKGSLDLGIHYTRTSAPLLGYEGYSDSDWGSDIQTSRSTMGYLFKLAGGAISWSSRLQPRVACSSTEAEYLGLSHAAKEAVFLRSLLTELGLDTSSPLRLLGDNQGAIALTQNPVFHARTKHLRMLEHFVREHVRNGEISVTYIPTHDMVADIFTKPLPRVVFQRHCDAIGLRRISGQEQGGVLRTPLLQSPLDYELIGLPLPPTRSAHRCSISTVFYGKKPKVSHFRPFGSTVFAQVPKSKRFKLEPTSVRGTFIGYDNEYNYRVLVDSDSEHKVVITRDIAVLNLQPEEVRAPEVTTLLEGPDEDVGPVLEGNDAGDELQDEVAVEQIAPARPNRPRWEYGDPAVRGRNPGRFEEIDAGNEIHQRTRGQRRIAEQQGLFVTDIPELDPEPPIMSGYAMISTDRPAVPSSYEEAMNNVEADKWKEAIQDELNAMDRHQVLADSDLPHGARALGSKWVFARKENAQGEVIRYKARLVAQGFAQRSGIDYNETFAPVARSTTILFLIAIAASQGLCLEQFDYDSAFLNGTMTEMVYMKYPKGWDRPQLGQVLRLVKSMYGTKQAPREWNSAVNKLMVACGYSRSDADSCLYVKRVEEMFIYITLYVDDGLTASNDQTFLDSEIQAFNKVYQLKRLGPVKVFLGLEFLRLSKFIFVHQSKYIRSLVATYGGDHGSKHPAKVPMEPRLNMEHSAELFDDIALYQSAVGALQYAAHRARPDIVTSVRAAASKVAAPTQADWIAVKRIIRYLQGTIDWGLKYNLEGSTVFELYSDASWGDDMLTGKSIGAFVLIMAGAAISWQSKQQSMVATSTTEAEILAASATAKEAMWLRRLAADLKIQQPGSTLLWEDNQAVIAIALNPAHHGRTKHYNVHHFYIRERVTAGDIRIKYCKTGAMTADLLTKPLARNLFELHRDGLGMGQRSRGTCGIGKLARAWRGAGWRQMAHPSYVMPEDSLGTPQAAEETETSVGEVVIPFRTDLGLE</sequence>
<dbReference type="GO" id="GO:0046872">
    <property type="term" value="F:metal ion binding"/>
    <property type="evidence" value="ECO:0007669"/>
    <property type="project" value="UniProtKB-KW"/>
</dbReference>
<evidence type="ECO:0000256" key="17">
    <source>
        <dbReference type="ARBA" id="ARBA00022932"/>
    </source>
</evidence>
<dbReference type="Proteomes" id="UP000249464">
    <property type="component" value="Unassembled WGS sequence"/>
</dbReference>
<evidence type="ECO:0000256" key="6">
    <source>
        <dbReference type="ARBA" id="ARBA00022722"/>
    </source>
</evidence>
<gene>
    <name evidence="25" type="primary">BQ5605_C017g08477</name>
    <name evidence="25" type="ORF">BQ5605_C017G08477</name>
</gene>
<dbReference type="InterPro" id="IPR054722">
    <property type="entry name" value="PolX-like_BBD"/>
</dbReference>
<evidence type="ECO:0000256" key="16">
    <source>
        <dbReference type="ARBA" id="ARBA00022918"/>
    </source>
</evidence>
<keyword evidence="12" id="KW-0067">ATP-binding</keyword>
<keyword evidence="13" id="KW-0460">Magnesium</keyword>
<keyword evidence="18" id="KW-0917">Virion maturation</keyword>
<dbReference type="PANTHER" id="PTHR42648:SF11">
    <property type="entry name" value="TRANSPOSON TY4-P GAG-POL POLYPROTEIN"/>
    <property type="match status" value="1"/>
</dbReference>
<dbReference type="PROSITE" id="PS50994">
    <property type="entry name" value="INTEGRASE"/>
    <property type="match status" value="2"/>
</dbReference>
<dbReference type="Pfam" id="PF22936">
    <property type="entry name" value="Pol_BBD"/>
    <property type="match status" value="2"/>
</dbReference>
<evidence type="ECO:0000256" key="12">
    <source>
        <dbReference type="ARBA" id="ARBA00022840"/>
    </source>
</evidence>
<evidence type="ECO:0000256" key="18">
    <source>
        <dbReference type="ARBA" id="ARBA00023113"/>
    </source>
</evidence>
<keyword evidence="6" id="KW-0540">Nuclease</keyword>
<dbReference type="InterPro" id="IPR057670">
    <property type="entry name" value="SH3_retrovirus"/>
</dbReference>
<keyword evidence="2" id="KW-0815">Transposition</keyword>
<evidence type="ECO:0000256" key="21">
    <source>
        <dbReference type="ARBA" id="ARBA00048173"/>
    </source>
</evidence>
<keyword evidence="16" id="KW-0695">RNA-directed DNA polymerase</keyword>
<reference evidence="25 26" key="1">
    <citation type="submission" date="2016-11" db="EMBL/GenBank/DDBJ databases">
        <authorList>
            <person name="Jaros S."/>
            <person name="Januszkiewicz K."/>
            <person name="Wedrychowicz H."/>
        </authorList>
    </citation>
    <scope>NUCLEOTIDE SEQUENCE [LARGE SCALE GENOMIC DNA]</scope>
</reference>
<keyword evidence="5" id="KW-0548">Nucleotidyltransferase</keyword>
<dbReference type="GO" id="GO:0003723">
    <property type="term" value="F:RNA binding"/>
    <property type="evidence" value="ECO:0007669"/>
    <property type="project" value="UniProtKB-KW"/>
</dbReference>
<feature type="domain" description="Integrase catalytic" evidence="24">
    <location>
        <begin position="399"/>
        <end position="574"/>
    </location>
</feature>
<dbReference type="Pfam" id="PF13976">
    <property type="entry name" value="gag_pre-integrs"/>
    <property type="match status" value="1"/>
</dbReference>
<feature type="region of interest" description="Disordered" evidence="23">
    <location>
        <begin position="1252"/>
        <end position="1271"/>
    </location>
</feature>
<dbReference type="GO" id="GO:0004190">
    <property type="term" value="F:aspartic-type endopeptidase activity"/>
    <property type="evidence" value="ECO:0007669"/>
    <property type="project" value="UniProtKB-KW"/>
</dbReference>
<keyword evidence="19" id="KW-0233">DNA recombination</keyword>
<dbReference type="GO" id="GO:0015074">
    <property type="term" value="P:DNA integration"/>
    <property type="evidence" value="ECO:0007669"/>
    <property type="project" value="InterPro"/>
</dbReference>
<protein>
    <submittedName>
        <fullName evidence="25">BQ5605_C017g08477 protein</fullName>
    </submittedName>
</protein>
<evidence type="ECO:0000313" key="25">
    <source>
        <dbReference type="EMBL" id="SGY20120.1"/>
    </source>
</evidence>
<keyword evidence="11" id="KW-0378">Hydrolase</keyword>
<dbReference type="SUPFAM" id="SSF56672">
    <property type="entry name" value="DNA/RNA polymerases"/>
    <property type="match status" value="2"/>
</dbReference>
<dbReference type="Pfam" id="PF25597">
    <property type="entry name" value="SH3_retrovirus"/>
    <property type="match status" value="2"/>
</dbReference>
<keyword evidence="20" id="KW-0511">Multifunctional enzyme</keyword>
<keyword evidence="26" id="KW-1185">Reference proteome</keyword>
<feature type="domain" description="Integrase catalytic" evidence="24">
    <location>
        <begin position="1013"/>
        <end position="1179"/>
    </location>
</feature>
<keyword evidence="15" id="KW-0229">DNA integration</keyword>
<keyword evidence="7" id="KW-0479">Metal-binding</keyword>
<feature type="region of interest" description="Disordered" evidence="23">
    <location>
        <begin position="2048"/>
        <end position="2067"/>
    </location>
</feature>
<dbReference type="InterPro" id="IPR043502">
    <property type="entry name" value="DNA/RNA_pol_sf"/>
</dbReference>
<evidence type="ECO:0000256" key="23">
    <source>
        <dbReference type="SAM" id="MobiDB-lite"/>
    </source>
</evidence>
<keyword evidence="10" id="KW-0255">Endonuclease</keyword>
<evidence type="ECO:0000256" key="11">
    <source>
        <dbReference type="ARBA" id="ARBA00022801"/>
    </source>
</evidence>
<dbReference type="Pfam" id="PF00665">
    <property type="entry name" value="rve"/>
    <property type="match status" value="1"/>
</dbReference>
<comment type="function">
    <text evidence="1">The aspartyl protease (PR) mediates the proteolytic cleavages of the Gag and Gag-Pol polyproteins after assembly of the VLP.</text>
</comment>
<evidence type="ECO:0000256" key="13">
    <source>
        <dbReference type="ARBA" id="ARBA00022842"/>
    </source>
</evidence>
<dbReference type="InterPro" id="IPR013103">
    <property type="entry name" value="RVT_2"/>
</dbReference>
<dbReference type="PANTHER" id="PTHR42648">
    <property type="entry name" value="TRANSPOSASE, PUTATIVE-RELATED"/>
    <property type="match status" value="1"/>
</dbReference>
<dbReference type="EMBL" id="FQNC01000017">
    <property type="protein sequence ID" value="SGY20120.1"/>
    <property type="molecule type" value="Genomic_DNA"/>
</dbReference>
<dbReference type="GO" id="GO:0003964">
    <property type="term" value="F:RNA-directed DNA polymerase activity"/>
    <property type="evidence" value="ECO:0007669"/>
    <property type="project" value="UniProtKB-EC"/>
</dbReference>
<dbReference type="GO" id="GO:0006508">
    <property type="term" value="P:proteolysis"/>
    <property type="evidence" value="ECO:0007669"/>
    <property type="project" value="UniProtKB-KW"/>
</dbReference>
<evidence type="ECO:0000256" key="9">
    <source>
        <dbReference type="ARBA" id="ARBA00022750"/>
    </source>
</evidence>
<evidence type="ECO:0000313" key="26">
    <source>
        <dbReference type="Proteomes" id="UP000249464"/>
    </source>
</evidence>
<organism evidence="25 26">
    <name type="scientific">Microbotryum silenes-dioicae</name>
    <dbReference type="NCBI Taxonomy" id="796604"/>
    <lineage>
        <taxon>Eukaryota</taxon>
        <taxon>Fungi</taxon>
        <taxon>Dikarya</taxon>
        <taxon>Basidiomycota</taxon>
        <taxon>Pucciniomycotina</taxon>
        <taxon>Microbotryomycetes</taxon>
        <taxon>Microbotryales</taxon>
        <taxon>Microbotryaceae</taxon>
        <taxon>Microbotryum</taxon>
    </lineage>
</organism>
<evidence type="ECO:0000256" key="8">
    <source>
        <dbReference type="ARBA" id="ARBA00022741"/>
    </source>
</evidence>
<comment type="catalytic activity">
    <reaction evidence="21">
        <text>DNA(n) + a 2'-deoxyribonucleoside 5'-triphosphate = DNA(n+1) + diphosphate</text>
        <dbReference type="Rhea" id="RHEA:22508"/>
        <dbReference type="Rhea" id="RHEA-COMP:17339"/>
        <dbReference type="Rhea" id="RHEA-COMP:17340"/>
        <dbReference type="ChEBI" id="CHEBI:33019"/>
        <dbReference type="ChEBI" id="CHEBI:61560"/>
        <dbReference type="ChEBI" id="CHEBI:173112"/>
        <dbReference type="EC" id="2.7.7.49"/>
    </reaction>
</comment>
<keyword evidence="8" id="KW-0547">Nucleotide-binding</keyword>
<evidence type="ECO:0000256" key="22">
    <source>
        <dbReference type="ARBA" id="ARBA00049244"/>
    </source>
</evidence>
<keyword evidence="3" id="KW-1188">Viral release from host cell</keyword>
<dbReference type="InterPro" id="IPR012337">
    <property type="entry name" value="RNaseH-like_sf"/>
</dbReference>
<evidence type="ECO:0000256" key="3">
    <source>
        <dbReference type="ARBA" id="ARBA00022612"/>
    </source>
</evidence>
<dbReference type="Gene3D" id="3.30.420.10">
    <property type="entry name" value="Ribonuclease H-like superfamily/Ribonuclease H"/>
    <property type="match status" value="2"/>
</dbReference>
<keyword evidence="14" id="KW-0694">RNA-binding</keyword>
<dbReference type="InterPro" id="IPR001584">
    <property type="entry name" value="Integrase_cat-core"/>
</dbReference>
<feature type="compositionally biased region" description="Acidic residues" evidence="23">
    <location>
        <begin position="1261"/>
        <end position="1271"/>
    </location>
</feature>
<evidence type="ECO:0000256" key="14">
    <source>
        <dbReference type="ARBA" id="ARBA00022884"/>
    </source>
</evidence>
<evidence type="ECO:0000256" key="5">
    <source>
        <dbReference type="ARBA" id="ARBA00022695"/>
    </source>
</evidence>
<dbReference type="InterPro" id="IPR036397">
    <property type="entry name" value="RNaseH_sf"/>
</dbReference>
<dbReference type="GO" id="GO:0005634">
    <property type="term" value="C:nucleus"/>
    <property type="evidence" value="ECO:0007669"/>
    <property type="project" value="UniProtKB-ARBA"/>
</dbReference>
<dbReference type="Pfam" id="PF07727">
    <property type="entry name" value="RVT_2"/>
    <property type="match status" value="2"/>
</dbReference>
<dbReference type="InterPro" id="IPR025724">
    <property type="entry name" value="GAG-pre-integrase_dom"/>
</dbReference>
<accession>A0A2X0LUT9</accession>
<feature type="compositionally biased region" description="Basic residues" evidence="23">
    <location>
        <begin position="169"/>
        <end position="188"/>
    </location>
</feature>
<name>A0A2X0LUT9_9BASI</name>
<dbReference type="GO" id="GO:0032196">
    <property type="term" value="P:transposition"/>
    <property type="evidence" value="ECO:0007669"/>
    <property type="project" value="UniProtKB-KW"/>
</dbReference>
<feature type="region of interest" description="Disordered" evidence="23">
    <location>
        <begin position="1354"/>
        <end position="1374"/>
    </location>
</feature>
<dbReference type="GO" id="GO:0003887">
    <property type="term" value="F:DNA-directed DNA polymerase activity"/>
    <property type="evidence" value="ECO:0007669"/>
    <property type="project" value="UniProtKB-EC"/>
</dbReference>
<evidence type="ECO:0000256" key="1">
    <source>
        <dbReference type="ARBA" id="ARBA00002180"/>
    </source>
</evidence>
<dbReference type="CDD" id="cd09272">
    <property type="entry name" value="RNase_HI_RT_Ty1"/>
    <property type="match status" value="2"/>
</dbReference>
<dbReference type="InterPro" id="IPR039537">
    <property type="entry name" value="Retrotran_Ty1/copia-like"/>
</dbReference>
<evidence type="ECO:0000256" key="7">
    <source>
        <dbReference type="ARBA" id="ARBA00022723"/>
    </source>
</evidence>
<keyword evidence="17" id="KW-0239">DNA-directed DNA polymerase</keyword>
<dbReference type="SUPFAM" id="SSF53098">
    <property type="entry name" value="Ribonuclease H-like"/>
    <property type="match status" value="2"/>
</dbReference>